<reference evidence="2" key="1">
    <citation type="submission" date="2011-03" db="EMBL/GenBank/DDBJ databases">
        <title>The genome sequence of Vavraia culicis strain floridensis.</title>
        <authorList>
            <consortium name="The Broad Institute Genome Sequencing Platform"/>
            <person name="Cuomo C."/>
            <person name="Becnel J."/>
            <person name="Sanscrainte N."/>
            <person name="Young S.K."/>
            <person name="Zeng Q."/>
            <person name="Gargeya S."/>
            <person name="Fitzgerald M."/>
            <person name="Haas B."/>
            <person name="Abouelleil A."/>
            <person name="Alvarado L."/>
            <person name="Arachchi H.M."/>
            <person name="Berlin A."/>
            <person name="Chapman S.B."/>
            <person name="Gearin G."/>
            <person name="Goldberg J."/>
            <person name="Griggs A."/>
            <person name="Gujja S."/>
            <person name="Hansen M."/>
            <person name="Heiman D."/>
            <person name="Howarth C."/>
            <person name="Larimer J."/>
            <person name="Lui A."/>
            <person name="MacDonald P.J.P."/>
            <person name="McCowen C."/>
            <person name="Montmayeur A."/>
            <person name="Murphy C."/>
            <person name="Neiman D."/>
            <person name="Pearson M."/>
            <person name="Priest M."/>
            <person name="Roberts A."/>
            <person name="Saif S."/>
            <person name="Shea T."/>
            <person name="Sisk P."/>
            <person name="Stolte C."/>
            <person name="Sykes S."/>
            <person name="Wortman J."/>
            <person name="Nusbaum C."/>
            <person name="Birren B."/>
        </authorList>
    </citation>
    <scope>NUCLEOTIDE SEQUENCE [LARGE SCALE GENOMIC DNA]</scope>
    <source>
        <strain evidence="2">floridensis</strain>
    </source>
</reference>
<dbReference type="RefSeq" id="XP_008073105.1">
    <property type="nucleotide sequence ID" value="XM_008074914.1"/>
</dbReference>
<sequence>MISVLTSKIYSICVNMIALFGLTNSTVNSLVSHPEAYFMFLTNDILSFKAYLFLYTSAISKQTHFSGLLRSSVVTGLLFIGEISALVRTEPSRFLITTERYASCHSNDPNMQAVTRLPANLFTGFKDK</sequence>
<proteinExistence type="predicted"/>
<evidence type="ECO:0000313" key="2">
    <source>
        <dbReference type="Proteomes" id="UP000011081"/>
    </source>
</evidence>
<protein>
    <submittedName>
        <fullName evidence="1">Uncharacterized protein</fullName>
    </submittedName>
</protein>
<organism evidence="1 2">
    <name type="scientific">Vavraia culicis (isolate floridensis)</name>
    <name type="common">Microsporidian parasite</name>
    <dbReference type="NCBI Taxonomy" id="948595"/>
    <lineage>
        <taxon>Eukaryota</taxon>
        <taxon>Fungi</taxon>
        <taxon>Fungi incertae sedis</taxon>
        <taxon>Microsporidia</taxon>
        <taxon>Pleistophoridae</taxon>
        <taxon>Vavraia</taxon>
    </lineage>
</organism>
<evidence type="ECO:0000313" key="1">
    <source>
        <dbReference type="EMBL" id="ELA48476.1"/>
    </source>
</evidence>
<keyword evidence="2" id="KW-1185">Reference proteome</keyword>
<accession>L2GXS8</accession>
<dbReference type="InParanoid" id="L2GXS8"/>
<dbReference type="VEuPathDB" id="MicrosporidiaDB:VCUG_00085"/>
<dbReference type="HOGENOM" id="CLU_1961242_0_0_1"/>
<dbReference type="AlphaFoldDB" id="L2GXS8"/>
<name>L2GXS8_VAVCU</name>
<dbReference type="GeneID" id="19877976"/>
<dbReference type="EMBL" id="GL877404">
    <property type="protein sequence ID" value="ELA48476.1"/>
    <property type="molecule type" value="Genomic_DNA"/>
</dbReference>
<dbReference type="Proteomes" id="UP000011081">
    <property type="component" value="Unassembled WGS sequence"/>
</dbReference>
<gene>
    <name evidence="1" type="ORF">VCUG_00085</name>
</gene>